<dbReference type="AlphaFoldDB" id="A0A5D4TB17"/>
<dbReference type="SUPFAM" id="SSF53335">
    <property type="entry name" value="S-adenosyl-L-methionine-dependent methyltransferases"/>
    <property type="match status" value="1"/>
</dbReference>
<dbReference type="Gene3D" id="1.20.1260.30">
    <property type="match status" value="1"/>
</dbReference>
<keyword evidence="6" id="KW-0680">Restriction system</keyword>
<evidence type="ECO:0000313" key="9">
    <source>
        <dbReference type="EMBL" id="TYS72405.1"/>
    </source>
</evidence>
<dbReference type="EMBL" id="VTET01000004">
    <property type="protein sequence ID" value="TYS72405.1"/>
    <property type="molecule type" value="Genomic_DNA"/>
</dbReference>
<dbReference type="PANTHER" id="PTHR42933:SF3">
    <property type="entry name" value="TYPE I RESTRICTION ENZYME MJAVIII METHYLASE SUBUNIT"/>
    <property type="match status" value="1"/>
</dbReference>
<comment type="catalytic activity">
    <reaction evidence="7">
        <text>a 2'-deoxyadenosine in DNA + S-adenosyl-L-methionine = an N(6)-methyl-2'-deoxyadenosine in DNA + S-adenosyl-L-homocysteine + H(+)</text>
        <dbReference type="Rhea" id="RHEA:15197"/>
        <dbReference type="Rhea" id="RHEA-COMP:12418"/>
        <dbReference type="Rhea" id="RHEA-COMP:12419"/>
        <dbReference type="ChEBI" id="CHEBI:15378"/>
        <dbReference type="ChEBI" id="CHEBI:57856"/>
        <dbReference type="ChEBI" id="CHEBI:59789"/>
        <dbReference type="ChEBI" id="CHEBI:90615"/>
        <dbReference type="ChEBI" id="CHEBI:90616"/>
        <dbReference type="EC" id="2.1.1.72"/>
    </reaction>
</comment>
<organism evidence="9 10">
    <name type="scientific">Sutcliffiella horikoshii</name>
    <dbReference type="NCBI Taxonomy" id="79883"/>
    <lineage>
        <taxon>Bacteria</taxon>
        <taxon>Bacillati</taxon>
        <taxon>Bacillota</taxon>
        <taxon>Bacilli</taxon>
        <taxon>Bacillales</taxon>
        <taxon>Bacillaceae</taxon>
        <taxon>Sutcliffiella</taxon>
    </lineage>
</organism>
<dbReference type="GO" id="GO:0009307">
    <property type="term" value="P:DNA restriction-modification system"/>
    <property type="evidence" value="ECO:0007669"/>
    <property type="project" value="UniProtKB-KW"/>
</dbReference>
<dbReference type="InterPro" id="IPR022749">
    <property type="entry name" value="D12N6_MeTrfase_N"/>
</dbReference>
<reference evidence="9 10" key="1">
    <citation type="submission" date="2019-08" db="EMBL/GenBank/DDBJ databases">
        <title>Bacillus genomes from the desert of Cuatro Cienegas, Coahuila.</title>
        <authorList>
            <person name="Olmedo-Alvarez G."/>
        </authorList>
    </citation>
    <scope>NUCLEOTIDE SEQUENCE [LARGE SCALE GENOMIC DNA]</scope>
    <source>
        <strain evidence="9 10">CH98b_3T</strain>
    </source>
</reference>
<protein>
    <recommendedName>
        <fullName evidence="2">site-specific DNA-methyltransferase (adenine-specific)</fullName>
        <ecNumber evidence="2">2.1.1.72</ecNumber>
    </recommendedName>
</protein>
<evidence type="ECO:0000313" key="10">
    <source>
        <dbReference type="Proteomes" id="UP000324517"/>
    </source>
</evidence>
<dbReference type="GO" id="GO:0009007">
    <property type="term" value="F:site-specific DNA-methyltransferase (adenine-specific) activity"/>
    <property type="evidence" value="ECO:0007669"/>
    <property type="project" value="UniProtKB-EC"/>
</dbReference>
<dbReference type="Pfam" id="PF12161">
    <property type="entry name" value="HsdM_N"/>
    <property type="match status" value="1"/>
</dbReference>
<dbReference type="EC" id="2.1.1.72" evidence="2"/>
<feature type="domain" description="N6 adenine-specific DNA methyltransferase N-terminal" evidence="8">
    <location>
        <begin position="9"/>
        <end position="70"/>
    </location>
</feature>
<evidence type="ECO:0000256" key="7">
    <source>
        <dbReference type="ARBA" id="ARBA00047942"/>
    </source>
</evidence>
<gene>
    <name evidence="9" type="ORF">FZC75_10670</name>
</gene>
<evidence type="ECO:0000256" key="1">
    <source>
        <dbReference type="ARBA" id="ARBA00006594"/>
    </source>
</evidence>
<dbReference type="PANTHER" id="PTHR42933">
    <property type="entry name" value="SLR6095 PROTEIN"/>
    <property type="match status" value="1"/>
</dbReference>
<dbReference type="RefSeq" id="WP_148979270.1">
    <property type="nucleotide sequence ID" value="NZ_JBNILM010000004.1"/>
</dbReference>
<name>A0A5D4TB17_9BACI</name>
<dbReference type="GO" id="GO:0032259">
    <property type="term" value="P:methylation"/>
    <property type="evidence" value="ECO:0007669"/>
    <property type="project" value="UniProtKB-KW"/>
</dbReference>
<comment type="similarity">
    <text evidence="1">Belongs to the N(4)/N(6)-methyltransferase family.</text>
</comment>
<dbReference type="Proteomes" id="UP000324517">
    <property type="component" value="Unassembled WGS sequence"/>
</dbReference>
<dbReference type="InterPro" id="IPR029063">
    <property type="entry name" value="SAM-dependent_MTases_sf"/>
</dbReference>
<evidence type="ECO:0000256" key="3">
    <source>
        <dbReference type="ARBA" id="ARBA00022603"/>
    </source>
</evidence>
<evidence type="ECO:0000256" key="5">
    <source>
        <dbReference type="ARBA" id="ARBA00022691"/>
    </source>
</evidence>
<keyword evidence="5" id="KW-0949">S-adenosyl-L-methionine</keyword>
<accession>A0A5D4TB17</accession>
<dbReference type="OrthoDB" id="9814572at2"/>
<evidence type="ECO:0000259" key="8">
    <source>
        <dbReference type="Pfam" id="PF12161"/>
    </source>
</evidence>
<sequence length="123" mass="14364">MAKLALQELESHLWKSADILRGSVDSSDYKNYIFGLLFLKRLSDVSEERKTNLIKEHGEEIAIEVQQFMETRVSPIRDWTSKTDFKRELNADMKIMFLKKKMSMSDASMLVGYFMALAEVQYK</sequence>
<keyword evidence="3 9" id="KW-0489">Methyltransferase</keyword>
<dbReference type="InterPro" id="IPR051537">
    <property type="entry name" value="DNA_Adenine_Mtase"/>
</dbReference>
<evidence type="ECO:0000256" key="6">
    <source>
        <dbReference type="ARBA" id="ARBA00022747"/>
    </source>
</evidence>
<keyword evidence="4 9" id="KW-0808">Transferase</keyword>
<dbReference type="InterPro" id="IPR038333">
    <property type="entry name" value="T1MK-like_N_sf"/>
</dbReference>
<evidence type="ECO:0000256" key="4">
    <source>
        <dbReference type="ARBA" id="ARBA00022679"/>
    </source>
</evidence>
<comment type="caution">
    <text evidence="9">The sequence shown here is derived from an EMBL/GenBank/DDBJ whole genome shotgun (WGS) entry which is preliminary data.</text>
</comment>
<proteinExistence type="inferred from homology"/>
<evidence type="ECO:0000256" key="2">
    <source>
        <dbReference type="ARBA" id="ARBA00011900"/>
    </source>
</evidence>